<comment type="caution">
    <text evidence="1">The sequence shown here is derived from an EMBL/GenBank/DDBJ whole genome shotgun (WGS) entry which is preliminary data.</text>
</comment>
<sequence>MSAAASEPPSSPECTLAARPGYEDLHAHCRQTRDLPLPFAFGILLQPRCECACHRYDSKSPCGL</sequence>
<gene>
    <name evidence="1" type="ORF">HDA41_004349</name>
</gene>
<evidence type="ECO:0000313" key="1">
    <source>
        <dbReference type="EMBL" id="MBB5796385.1"/>
    </source>
</evidence>
<evidence type="ECO:0000313" key="2">
    <source>
        <dbReference type="Proteomes" id="UP000590647"/>
    </source>
</evidence>
<reference evidence="1 2" key="1">
    <citation type="submission" date="2020-08" db="EMBL/GenBank/DDBJ databases">
        <title>Sequencing the genomes of 1000 actinobacteria strains.</title>
        <authorList>
            <person name="Klenk H.-P."/>
        </authorList>
    </citation>
    <scope>NUCLEOTIDE SEQUENCE [LARGE SCALE GENOMIC DNA]</scope>
    <source>
        <strain evidence="1 2">DSM 40084</strain>
    </source>
</reference>
<dbReference type="Proteomes" id="UP000590647">
    <property type="component" value="Unassembled WGS sequence"/>
</dbReference>
<accession>A0A7W9H642</accession>
<organism evidence="1 2">
    <name type="scientific">Streptomyces caelestis</name>
    <dbReference type="NCBI Taxonomy" id="36816"/>
    <lineage>
        <taxon>Bacteria</taxon>
        <taxon>Bacillati</taxon>
        <taxon>Actinomycetota</taxon>
        <taxon>Actinomycetes</taxon>
        <taxon>Kitasatosporales</taxon>
        <taxon>Streptomycetaceae</taxon>
        <taxon>Streptomyces</taxon>
    </lineage>
</organism>
<proteinExistence type="predicted"/>
<protein>
    <submittedName>
        <fullName evidence="1">Uncharacterized protein</fullName>
    </submittedName>
</protein>
<dbReference type="EMBL" id="JACHNE010000001">
    <property type="protein sequence ID" value="MBB5796385.1"/>
    <property type="molecule type" value="Genomic_DNA"/>
</dbReference>
<dbReference type="AlphaFoldDB" id="A0A7W9H642"/>
<dbReference type="RefSeq" id="WP_184986276.1">
    <property type="nucleotide sequence ID" value="NZ_JACHNE010000001.1"/>
</dbReference>
<name>A0A7W9H642_9ACTN</name>
<keyword evidence="2" id="KW-1185">Reference proteome</keyword>